<dbReference type="GO" id="GO:0006428">
    <property type="term" value="P:isoleucyl-tRNA aminoacylation"/>
    <property type="evidence" value="ECO:0007669"/>
    <property type="project" value="UniProtKB-UniRule"/>
</dbReference>
<dbReference type="FunFam" id="1.10.730.20:FF:000001">
    <property type="entry name" value="Isoleucine--tRNA ligase"/>
    <property type="match status" value="1"/>
</dbReference>
<comment type="similarity">
    <text evidence="3 15">Belongs to the class-I aminoacyl-tRNA synthetase family. IleS type 1 subfamily.</text>
</comment>
<evidence type="ECO:0000256" key="4">
    <source>
        <dbReference type="ARBA" id="ARBA00011245"/>
    </source>
</evidence>
<feature type="binding site" evidence="15">
    <location>
        <position position="620"/>
    </location>
    <ligand>
        <name>ATP</name>
        <dbReference type="ChEBI" id="CHEBI:30616"/>
    </ligand>
</feature>
<keyword evidence="7" id="KW-0479">Metal-binding</keyword>
<keyword evidence="6 15" id="KW-0436">Ligase</keyword>
<dbReference type="Proteomes" id="UP000032800">
    <property type="component" value="Chromosome I"/>
</dbReference>
<dbReference type="InterPro" id="IPR013155">
    <property type="entry name" value="M/V/L/I-tRNA-synth_anticd-bd"/>
</dbReference>
<feature type="short sequence motif" description="'HIGH' region" evidence="15">
    <location>
        <begin position="64"/>
        <end position="74"/>
    </location>
</feature>
<evidence type="ECO:0000259" key="16">
    <source>
        <dbReference type="Pfam" id="PF00133"/>
    </source>
</evidence>
<dbReference type="Pfam" id="PF00133">
    <property type="entry name" value="tRNA-synt_1"/>
    <property type="match status" value="1"/>
</dbReference>
<keyword evidence="9" id="KW-0862">Zinc</keyword>
<dbReference type="SUPFAM" id="SSF52374">
    <property type="entry name" value="Nucleotidylyl transferase"/>
    <property type="match status" value="1"/>
</dbReference>
<feature type="domain" description="Methionyl/Valyl/Leucyl/Isoleucyl-tRNA synthetase anticodon-binding" evidence="17">
    <location>
        <begin position="700"/>
        <end position="857"/>
    </location>
</feature>
<keyword evidence="12 15" id="KW-0030">Aminoacyl-tRNA synthetase</keyword>
<organism evidence="18 19">
    <name type="scientific">Candidatus Portiera aleyrodidarum</name>
    <name type="common">primary endosymbiont of Bemisia tabaci</name>
    <dbReference type="NCBI Taxonomy" id="91844"/>
    <lineage>
        <taxon>Bacteria</taxon>
        <taxon>Pseudomonadati</taxon>
        <taxon>Pseudomonadota</taxon>
        <taxon>Gammaproteobacteria</taxon>
        <taxon>Candidatus Johnevansiales</taxon>
        <taxon>Candidatus Johnevansiaceae</taxon>
        <taxon>Candidatus Portiera</taxon>
    </lineage>
</organism>
<dbReference type="PANTHER" id="PTHR42765">
    <property type="entry name" value="SOLEUCYL-TRNA SYNTHETASE"/>
    <property type="match status" value="1"/>
</dbReference>
<dbReference type="EMBL" id="LN649255">
    <property type="protein sequence ID" value="CEI58664.1"/>
    <property type="molecule type" value="Genomic_DNA"/>
</dbReference>
<comment type="subcellular location">
    <subcellularLocation>
        <location evidence="2 15">Cytoplasm</location>
    </subcellularLocation>
</comment>
<accession>A0A8D9NB36</accession>
<comment type="cofactor">
    <cofactor evidence="1">
        <name>Zn(2+)</name>
        <dbReference type="ChEBI" id="CHEBI:29105"/>
    </cofactor>
</comment>
<dbReference type="SUPFAM" id="SSF47323">
    <property type="entry name" value="Anticodon-binding domain of a subclass of class I aminoacyl-tRNA synthetases"/>
    <property type="match status" value="1"/>
</dbReference>
<dbReference type="FunFam" id="3.40.50.620:FF:000048">
    <property type="entry name" value="Isoleucine--tRNA ligase"/>
    <property type="match status" value="1"/>
</dbReference>
<dbReference type="NCBIfam" id="TIGR00392">
    <property type="entry name" value="ileS"/>
    <property type="match status" value="1"/>
</dbReference>
<keyword evidence="10 15" id="KW-0067">ATP-binding</keyword>
<evidence type="ECO:0000313" key="18">
    <source>
        <dbReference type="EMBL" id="CEI58664.1"/>
    </source>
</evidence>
<dbReference type="KEGG" id="plc:PAD_106"/>
<evidence type="ECO:0000256" key="12">
    <source>
        <dbReference type="ARBA" id="ARBA00023146"/>
    </source>
</evidence>
<evidence type="ECO:0000256" key="9">
    <source>
        <dbReference type="ARBA" id="ARBA00022833"/>
    </source>
</evidence>
<comment type="subunit">
    <text evidence="4 15">Monomer.</text>
</comment>
<feature type="domain" description="Aminoacyl-tRNA synthetase class Ia" evidence="16">
    <location>
        <begin position="34"/>
        <end position="656"/>
    </location>
</feature>
<dbReference type="PROSITE" id="PS00178">
    <property type="entry name" value="AA_TRNA_LIGASE_I"/>
    <property type="match status" value="1"/>
</dbReference>
<evidence type="ECO:0000256" key="15">
    <source>
        <dbReference type="HAMAP-Rule" id="MF_02002"/>
    </source>
</evidence>
<name>A0A8D9NB36_9GAMM</name>
<feature type="binding site" evidence="15">
    <location>
        <position position="576"/>
    </location>
    <ligand>
        <name>L-isoleucyl-5'-AMP</name>
        <dbReference type="ChEBI" id="CHEBI:178002"/>
    </ligand>
</feature>
<dbReference type="InterPro" id="IPR050081">
    <property type="entry name" value="Ile-tRNA_ligase"/>
</dbReference>
<evidence type="ECO:0000256" key="3">
    <source>
        <dbReference type="ARBA" id="ARBA00006887"/>
    </source>
</evidence>
<keyword evidence="5 15" id="KW-0963">Cytoplasm</keyword>
<comment type="catalytic activity">
    <reaction evidence="14 15">
        <text>tRNA(Ile) + L-isoleucine + ATP = L-isoleucyl-tRNA(Ile) + AMP + diphosphate</text>
        <dbReference type="Rhea" id="RHEA:11060"/>
        <dbReference type="Rhea" id="RHEA-COMP:9666"/>
        <dbReference type="Rhea" id="RHEA-COMP:9695"/>
        <dbReference type="ChEBI" id="CHEBI:30616"/>
        <dbReference type="ChEBI" id="CHEBI:33019"/>
        <dbReference type="ChEBI" id="CHEBI:58045"/>
        <dbReference type="ChEBI" id="CHEBI:78442"/>
        <dbReference type="ChEBI" id="CHEBI:78528"/>
        <dbReference type="ChEBI" id="CHEBI:456215"/>
        <dbReference type="EC" id="6.1.1.5"/>
    </reaction>
</comment>
<dbReference type="PRINTS" id="PR00984">
    <property type="entry name" value="TRNASYNTHILE"/>
</dbReference>
<dbReference type="FunFam" id="3.40.50.620:FF:000042">
    <property type="entry name" value="Isoleucine--tRNA ligase"/>
    <property type="match status" value="1"/>
</dbReference>
<protein>
    <recommendedName>
        <fullName evidence="15">Isoleucine--tRNA ligase</fullName>
        <ecNumber evidence="15">6.1.1.5</ecNumber>
    </recommendedName>
    <alternativeName>
        <fullName evidence="15">Isoleucyl-tRNA synthetase</fullName>
        <shortName evidence="15">IleRS</shortName>
    </alternativeName>
</protein>
<evidence type="ECO:0000256" key="13">
    <source>
        <dbReference type="ARBA" id="ARBA00025217"/>
    </source>
</evidence>
<evidence type="ECO:0000256" key="5">
    <source>
        <dbReference type="ARBA" id="ARBA00022490"/>
    </source>
</evidence>
<evidence type="ECO:0000256" key="2">
    <source>
        <dbReference type="ARBA" id="ARBA00004496"/>
    </source>
</evidence>
<dbReference type="RefSeq" id="WP_219848782.1">
    <property type="nucleotide sequence ID" value="NZ_LN649255.1"/>
</dbReference>
<keyword evidence="11 15" id="KW-0648">Protein biosynthesis</keyword>
<evidence type="ECO:0000313" key="19">
    <source>
        <dbReference type="Proteomes" id="UP000032800"/>
    </source>
</evidence>
<dbReference type="InterPro" id="IPR033708">
    <property type="entry name" value="Anticodon_Ile_BEm"/>
</dbReference>
<evidence type="ECO:0000256" key="8">
    <source>
        <dbReference type="ARBA" id="ARBA00022741"/>
    </source>
</evidence>
<evidence type="ECO:0000256" key="11">
    <source>
        <dbReference type="ARBA" id="ARBA00022917"/>
    </source>
</evidence>
<dbReference type="Gene3D" id="3.40.50.620">
    <property type="entry name" value="HUPs"/>
    <property type="match status" value="2"/>
</dbReference>
<evidence type="ECO:0000256" key="6">
    <source>
        <dbReference type="ARBA" id="ARBA00022598"/>
    </source>
</evidence>
<dbReference type="GO" id="GO:0005524">
    <property type="term" value="F:ATP binding"/>
    <property type="evidence" value="ECO:0007669"/>
    <property type="project" value="UniProtKB-UniRule"/>
</dbReference>
<dbReference type="GO" id="GO:0000049">
    <property type="term" value="F:tRNA binding"/>
    <property type="evidence" value="ECO:0007669"/>
    <property type="project" value="InterPro"/>
</dbReference>
<feature type="short sequence motif" description="'KMSKS' region" evidence="15">
    <location>
        <begin position="617"/>
        <end position="621"/>
    </location>
</feature>
<evidence type="ECO:0000256" key="7">
    <source>
        <dbReference type="ARBA" id="ARBA00022723"/>
    </source>
</evidence>
<dbReference type="GO" id="GO:0002161">
    <property type="term" value="F:aminoacyl-tRNA deacylase activity"/>
    <property type="evidence" value="ECO:0007669"/>
    <property type="project" value="InterPro"/>
</dbReference>
<dbReference type="GO" id="GO:0046872">
    <property type="term" value="F:metal ion binding"/>
    <property type="evidence" value="ECO:0007669"/>
    <property type="project" value="UniProtKB-KW"/>
</dbReference>
<comment type="caution">
    <text evidence="15">Lacks conserved residue(s) required for the propagation of feature annotation.</text>
</comment>
<dbReference type="GO" id="GO:0005829">
    <property type="term" value="C:cytosol"/>
    <property type="evidence" value="ECO:0007669"/>
    <property type="project" value="TreeGrafter"/>
</dbReference>
<dbReference type="SUPFAM" id="SSF50677">
    <property type="entry name" value="ValRS/IleRS/LeuRS editing domain"/>
    <property type="match status" value="1"/>
</dbReference>
<dbReference type="CDD" id="cd07960">
    <property type="entry name" value="Anticodon_Ia_Ile_BEm"/>
    <property type="match status" value="1"/>
</dbReference>
<keyword evidence="8 15" id="KW-0547">Nucleotide-binding</keyword>
<gene>
    <name evidence="15 18" type="primary">ileS</name>
    <name evidence="18" type="ORF">PAD_106</name>
</gene>
<dbReference type="InterPro" id="IPR014729">
    <property type="entry name" value="Rossmann-like_a/b/a_fold"/>
</dbReference>
<dbReference type="EC" id="6.1.1.5" evidence="15"/>
<dbReference type="Gene3D" id="1.10.730.20">
    <property type="match status" value="1"/>
</dbReference>
<evidence type="ECO:0000256" key="1">
    <source>
        <dbReference type="ARBA" id="ARBA00001947"/>
    </source>
</evidence>
<dbReference type="PANTHER" id="PTHR42765:SF1">
    <property type="entry name" value="ISOLEUCINE--TRNA LIGASE, MITOCHONDRIAL"/>
    <property type="match status" value="1"/>
</dbReference>
<dbReference type="AlphaFoldDB" id="A0A8D9NB36"/>
<dbReference type="GO" id="GO:0004822">
    <property type="term" value="F:isoleucine-tRNA ligase activity"/>
    <property type="evidence" value="ECO:0007669"/>
    <property type="project" value="UniProtKB-UniRule"/>
</dbReference>
<comment type="domain">
    <text evidence="15">IleRS has two distinct active sites: one for aminoacylation and one for editing. The misactivated valine is translocated from the active site to the editing site, which sterically excludes the correctly activated isoleucine. The single editing site contains two valyl binding pockets, one specific for each substrate (Val-AMP or Val-tRNA(Ile)).</text>
</comment>
<evidence type="ECO:0000259" key="17">
    <source>
        <dbReference type="Pfam" id="PF08264"/>
    </source>
</evidence>
<dbReference type="InterPro" id="IPR009080">
    <property type="entry name" value="tRNAsynth_Ia_anticodon-bd"/>
</dbReference>
<reference evidence="18 19" key="1">
    <citation type="journal article" date="2015" name="Genome Biol. Evol.">
        <title>Genome evolution in the primary endosymbiont of whiteflies sheds light on their divergence.</title>
        <authorList>
            <person name="Santos-Garcia D."/>
            <person name="Vargas-Chavez C."/>
            <person name="Moya A."/>
            <person name="Latorre A."/>
            <person name="Silva"/>
            <person name="F J."/>
        </authorList>
    </citation>
    <scope>NUCLEOTIDE SEQUENCE [LARGE SCALE GENOMIC DNA]</scope>
    <source>
        <strain evidence="19">AD-VLC</strain>
    </source>
</reference>
<evidence type="ECO:0000256" key="14">
    <source>
        <dbReference type="ARBA" id="ARBA00048359"/>
    </source>
</evidence>
<dbReference type="InterPro" id="IPR002300">
    <property type="entry name" value="aa-tRNA-synth_Ia"/>
</dbReference>
<dbReference type="InterPro" id="IPR001412">
    <property type="entry name" value="aa-tRNA-synth_I_CS"/>
</dbReference>
<dbReference type="InterPro" id="IPR023585">
    <property type="entry name" value="Ile-tRNA-ligase_type1"/>
</dbReference>
<sequence>MELKRKISKYKNTLNLPMTKFPMKGNLSIKEPFILKKWRKMEIYKKLRNLRKGCKKFILHDGPPYANGKIHIGHAVNKILKDIIIKSKNLAGYDSCYLPGWDCHGLPIELQIEKNNNGKKLTSKQIMNFCRNYAEKQIYSQKLDFIRLGILGDWDNAYRTMDFINQAGIIRALAELVKKGYVFRGLKPVNWCFDCESALAESEVDYLEKKSVAIDVALSSIDNYNLIKVFGIKKYIEKPIAVVIWTTTPWTIPANHALHVQPDCIYALVDVGSRFIILAENLVEKCLLRYKLKGKIIAKTYGKNLENLRFKHPLHNIDSFYDRITTIDIVNYIDIKTGTGIIHSAPAHGEEDFIAFSNSKLKTKESMLNLVKGNGFYIKSLPVFGGKLIWKANVEIIEKLNSSKKLLAKEKILHSYMHCWRHKKPLIKRATFQWFIGMDVGKKSLRKKALESIKKVKFYPNNGKTRLSSMITNRPDWCISRQRSWGVPLPFFIHRKTGLLHKRTIDIMERIAKKVETEGIEAWVKIKSCEFIGEDEAREYKKVNDILDVWFDSGTTHFHVMRGYNLKEEKADLYLEGIDQFRGWFHTSLITGAGINGYAPYKELLSHGFTVDSKGRKMSKSIGNVISPQKIIKKYGADILRLWVVSNDYEKEMTMSEEIMKQISDSYRRIRNTTRFIMANLRGFDPDKNIIVPEKLLALDRWALDRAGNLQKRIKKAYKKYQFIEIYQQIYLFCTKDLGSFYLDIIKDRQYTTQKNSLYRRSCQTALYHIVEAMSRWLSPICSFTAEEIYENLPGKRCKSSILLETYYKNLIPLPKDAAMDREFWEIIIAVKNEVNKCLEGYRNKKLIKSSLDANVTLYVNDTYYKLLAKLRGELRFVLITSAAYIKKGINKSAKVTELSGLQVLVEKSKYKKCERSWERLSDVGKYNSHPTLCARSIANLPGGPGEVRLFV</sequence>
<dbReference type="Pfam" id="PF08264">
    <property type="entry name" value="Anticodon_1"/>
    <property type="match status" value="1"/>
</dbReference>
<dbReference type="InterPro" id="IPR009008">
    <property type="entry name" value="Val/Leu/Ile-tRNA-synth_edit"/>
</dbReference>
<dbReference type="InterPro" id="IPR002301">
    <property type="entry name" value="Ile-tRNA-ligase"/>
</dbReference>
<evidence type="ECO:0000256" key="10">
    <source>
        <dbReference type="ARBA" id="ARBA00022840"/>
    </source>
</evidence>
<proteinExistence type="inferred from homology"/>
<comment type="function">
    <text evidence="13 15">Catalyzes the attachment of isoleucine to tRNA(Ile). As IleRS can inadvertently accommodate and process structurally similar amino acids such as valine, to avoid such errors it has two additional distinct tRNA(Ile)-dependent editing activities. One activity is designated as 'pretransfer' editing and involves the hydrolysis of activated Val-AMP. The other activity is designated 'posttransfer' editing and involves deacylation of mischarged Val-tRNA(Ile).</text>
</comment>
<dbReference type="HAMAP" id="MF_02002">
    <property type="entry name" value="Ile_tRNA_synth_type1"/>
    <property type="match status" value="1"/>
</dbReference>